<reference evidence="1" key="1">
    <citation type="submission" date="2020-03" db="EMBL/GenBank/DDBJ databases">
        <title>The deep terrestrial virosphere.</title>
        <authorList>
            <person name="Holmfeldt K."/>
            <person name="Nilsson E."/>
            <person name="Simone D."/>
            <person name="Lopez-Fernandez M."/>
            <person name="Wu X."/>
            <person name="de Brujin I."/>
            <person name="Lundin D."/>
            <person name="Andersson A."/>
            <person name="Bertilsson S."/>
            <person name="Dopson M."/>
        </authorList>
    </citation>
    <scope>NUCLEOTIDE SEQUENCE</scope>
    <source>
        <strain evidence="1">MM415A02634</strain>
    </source>
</reference>
<evidence type="ECO:0000313" key="1">
    <source>
        <dbReference type="EMBL" id="QJA72701.1"/>
    </source>
</evidence>
<sequence length="42" mass="4849">MTQTKIIFLWICKYCGENQNPTCPKCTREDGKLVTDELVKEA</sequence>
<dbReference type="AlphaFoldDB" id="A0A6M3JU24"/>
<dbReference type="EMBL" id="MT141972">
    <property type="protein sequence ID" value="QJA72701.1"/>
    <property type="molecule type" value="Genomic_DNA"/>
</dbReference>
<proteinExistence type="predicted"/>
<gene>
    <name evidence="1" type="ORF">MM415A02634_0002</name>
</gene>
<name>A0A6M3JU24_9ZZZZ</name>
<organism evidence="1">
    <name type="scientific">viral metagenome</name>
    <dbReference type="NCBI Taxonomy" id="1070528"/>
    <lineage>
        <taxon>unclassified sequences</taxon>
        <taxon>metagenomes</taxon>
        <taxon>organismal metagenomes</taxon>
    </lineage>
</organism>
<accession>A0A6M3JU24</accession>
<protein>
    <submittedName>
        <fullName evidence="1">Uncharacterized protein</fullName>
    </submittedName>
</protein>